<dbReference type="RefSeq" id="WP_021739216.1">
    <property type="nucleotide sequence ID" value="NZ_CABKSU010000057.1"/>
</dbReference>
<reference evidence="3 5" key="2">
    <citation type="journal article" date="2019" name="Nat. Med.">
        <title>A library of human gut bacterial isolates paired with longitudinal multiomics data enables mechanistic microbiome research.</title>
        <authorList>
            <person name="Poyet M."/>
            <person name="Groussin M."/>
            <person name="Gibbons S.M."/>
            <person name="Avila-Pacheco J."/>
            <person name="Jiang X."/>
            <person name="Kearney S.M."/>
            <person name="Perrotta A.R."/>
            <person name="Berdy B."/>
            <person name="Zhao S."/>
            <person name="Lieberman T.D."/>
            <person name="Swanson P.K."/>
            <person name="Smith M."/>
            <person name="Roesemann S."/>
            <person name="Alexander J.E."/>
            <person name="Rich S.A."/>
            <person name="Livny J."/>
            <person name="Vlamakis H."/>
            <person name="Clish C."/>
            <person name="Bullock K."/>
            <person name="Deik A."/>
            <person name="Scott J."/>
            <person name="Pierce K.A."/>
            <person name="Xavier R.J."/>
            <person name="Alm E.J."/>
        </authorList>
    </citation>
    <scope>NUCLEOTIDE SEQUENCE [LARGE SCALE GENOMIC DNA]</scope>
    <source>
        <strain evidence="3 5">BIOML-A3</strain>
    </source>
</reference>
<dbReference type="Proteomes" id="UP000095492">
    <property type="component" value="Unassembled WGS sequence"/>
</dbReference>
<evidence type="ECO:0000313" key="3">
    <source>
        <dbReference type="EMBL" id="MSD14624.1"/>
    </source>
</evidence>
<evidence type="ECO:0000313" key="5">
    <source>
        <dbReference type="Proteomes" id="UP000431304"/>
    </source>
</evidence>
<organism evidence="2 4">
    <name type="scientific">Eubacterium ramulus</name>
    <dbReference type="NCBI Taxonomy" id="39490"/>
    <lineage>
        <taxon>Bacteria</taxon>
        <taxon>Bacillati</taxon>
        <taxon>Bacillota</taxon>
        <taxon>Clostridia</taxon>
        <taxon>Eubacteriales</taxon>
        <taxon>Eubacteriaceae</taxon>
        <taxon>Eubacterium</taxon>
    </lineage>
</organism>
<evidence type="ECO:0000256" key="1">
    <source>
        <dbReference type="SAM" id="Phobius"/>
    </source>
</evidence>
<dbReference type="AlphaFoldDB" id="A0A173S7Y0"/>
<keyword evidence="1" id="KW-1133">Transmembrane helix</keyword>
<feature type="transmembrane region" description="Helical" evidence="1">
    <location>
        <begin position="21"/>
        <end position="49"/>
    </location>
</feature>
<keyword evidence="1" id="KW-0812">Transmembrane</keyword>
<reference evidence="2 4" key="1">
    <citation type="submission" date="2015-09" db="EMBL/GenBank/DDBJ databases">
        <authorList>
            <consortium name="Pathogen Informatics"/>
        </authorList>
    </citation>
    <scope>NUCLEOTIDE SEQUENCE [LARGE SCALE GENOMIC DNA]</scope>
    <source>
        <strain evidence="2 4">2789STDY5608891</strain>
    </source>
</reference>
<dbReference type="OrthoDB" id="9883659at2"/>
<dbReference type="STRING" id="39490.ERS852448_00825"/>
<protein>
    <submittedName>
        <fullName evidence="2">Uncharacterized protein</fullName>
    </submittedName>
</protein>
<feature type="transmembrane region" description="Helical" evidence="1">
    <location>
        <begin position="55"/>
        <end position="79"/>
    </location>
</feature>
<gene>
    <name evidence="2" type="ORF">ERS852448_00825</name>
    <name evidence="3" type="ORF">GKE72_00730</name>
</gene>
<keyword evidence="1" id="KW-0472">Membrane</keyword>
<sequence>MMEKIYAYSNKAGRHTVNSGKYLYLFLRTVVVAAISLAAVMILNLFVTIPGMTHLVFLMLVCGWITLVYGFFGGILTLMRR</sequence>
<proteinExistence type="predicted"/>
<name>A0A173S7Y0_EUBRA</name>
<dbReference type="EMBL" id="WKRA01000001">
    <property type="protein sequence ID" value="MSD14624.1"/>
    <property type="molecule type" value="Genomic_DNA"/>
</dbReference>
<dbReference type="EMBL" id="CYYA01000004">
    <property type="protein sequence ID" value="CUM86370.1"/>
    <property type="molecule type" value="Genomic_DNA"/>
</dbReference>
<dbReference type="GeneID" id="42786642"/>
<dbReference type="Proteomes" id="UP000431304">
    <property type="component" value="Unassembled WGS sequence"/>
</dbReference>
<accession>A0A173S7Y0</accession>
<evidence type="ECO:0000313" key="4">
    <source>
        <dbReference type="Proteomes" id="UP000095492"/>
    </source>
</evidence>
<evidence type="ECO:0000313" key="2">
    <source>
        <dbReference type="EMBL" id="CUM86370.1"/>
    </source>
</evidence>